<protein>
    <submittedName>
        <fullName evidence="2">Uncharacterized protein</fullName>
    </submittedName>
</protein>
<name>A0A975BKR4_9BACT</name>
<organism evidence="2 3">
    <name type="scientific">Desulfonema magnum</name>
    <dbReference type="NCBI Taxonomy" id="45655"/>
    <lineage>
        <taxon>Bacteria</taxon>
        <taxon>Pseudomonadati</taxon>
        <taxon>Thermodesulfobacteriota</taxon>
        <taxon>Desulfobacteria</taxon>
        <taxon>Desulfobacterales</taxon>
        <taxon>Desulfococcaceae</taxon>
        <taxon>Desulfonema</taxon>
    </lineage>
</organism>
<reference evidence="2" key="1">
    <citation type="journal article" date="2021" name="Microb. Physiol.">
        <title>Proteogenomic Insights into the Physiology of Marine, Sulfate-Reducing, Filamentous Desulfonema limicola and Desulfonema magnum.</title>
        <authorList>
            <person name="Schnaars V."/>
            <person name="Wohlbrand L."/>
            <person name="Scheve S."/>
            <person name="Hinrichs C."/>
            <person name="Reinhardt R."/>
            <person name="Rabus R."/>
        </authorList>
    </citation>
    <scope>NUCLEOTIDE SEQUENCE</scope>
    <source>
        <strain evidence="2">4be13</strain>
    </source>
</reference>
<feature type="region of interest" description="Disordered" evidence="1">
    <location>
        <begin position="1"/>
        <end position="27"/>
    </location>
</feature>
<dbReference type="EMBL" id="CP061800">
    <property type="protein sequence ID" value="QTA87201.1"/>
    <property type="molecule type" value="Genomic_DNA"/>
</dbReference>
<accession>A0A975BKR4</accession>
<gene>
    <name evidence="2" type="ORF">dnm_032310</name>
</gene>
<dbReference type="KEGG" id="dmm:dnm_032310"/>
<proteinExistence type="predicted"/>
<dbReference type="Proteomes" id="UP000663722">
    <property type="component" value="Chromosome"/>
</dbReference>
<keyword evidence="3" id="KW-1185">Reference proteome</keyword>
<sequence length="40" mass="4478">MPRPDGPFCRSNFLVPRKRPGGGTPKFFREAEVSDAVNMI</sequence>
<evidence type="ECO:0000256" key="1">
    <source>
        <dbReference type="SAM" id="MobiDB-lite"/>
    </source>
</evidence>
<evidence type="ECO:0000313" key="3">
    <source>
        <dbReference type="Proteomes" id="UP000663722"/>
    </source>
</evidence>
<dbReference type="AlphaFoldDB" id="A0A975BKR4"/>
<evidence type="ECO:0000313" key="2">
    <source>
        <dbReference type="EMBL" id="QTA87201.1"/>
    </source>
</evidence>